<reference evidence="1 2" key="1">
    <citation type="submission" date="2019-03" db="EMBL/GenBank/DDBJ databases">
        <title>Genomic Encyclopedia of Type Strains, Phase III (KMG-III): the genomes of soil and plant-associated and newly described type strains.</title>
        <authorList>
            <person name="Whitman W."/>
        </authorList>
    </citation>
    <scope>NUCLEOTIDE SEQUENCE [LARGE SCALE GENOMIC DNA]</scope>
    <source>
        <strain evidence="1 2">VKM Ac-2575</strain>
    </source>
</reference>
<dbReference type="EMBL" id="SOCE01000002">
    <property type="protein sequence ID" value="TDU83357.1"/>
    <property type="molecule type" value="Genomic_DNA"/>
</dbReference>
<protein>
    <submittedName>
        <fullName evidence="1">Uncharacterized protein</fullName>
    </submittedName>
</protein>
<proteinExistence type="predicted"/>
<keyword evidence="2" id="KW-1185">Reference proteome</keyword>
<evidence type="ECO:0000313" key="2">
    <source>
        <dbReference type="Proteomes" id="UP000295151"/>
    </source>
</evidence>
<evidence type="ECO:0000313" key="1">
    <source>
        <dbReference type="EMBL" id="TDU83357.1"/>
    </source>
</evidence>
<name>A0A4R7SXZ1_9ACTN</name>
<organism evidence="1 2">
    <name type="scientific">Kribbella voronezhensis</name>
    <dbReference type="NCBI Taxonomy" id="2512212"/>
    <lineage>
        <taxon>Bacteria</taxon>
        <taxon>Bacillati</taxon>
        <taxon>Actinomycetota</taxon>
        <taxon>Actinomycetes</taxon>
        <taxon>Propionibacteriales</taxon>
        <taxon>Kribbellaceae</taxon>
        <taxon>Kribbella</taxon>
    </lineage>
</organism>
<sequence length="91" mass="9841">MDTAGSTPEGSGWYEIRIQGRLDSRWSARFAGMTLTTGDGYTLLAGPIVDQAALHGLLHQLRDLGLPLVSVRQVHTDDVPHAPHHRDTTGA</sequence>
<comment type="caution">
    <text evidence="1">The sequence shown here is derived from an EMBL/GenBank/DDBJ whole genome shotgun (WGS) entry which is preliminary data.</text>
</comment>
<accession>A0A4R7SXZ1</accession>
<dbReference type="OrthoDB" id="4828421at2"/>
<dbReference type="Proteomes" id="UP000295151">
    <property type="component" value="Unassembled WGS sequence"/>
</dbReference>
<gene>
    <name evidence="1" type="ORF">EV138_5821</name>
</gene>
<dbReference type="AlphaFoldDB" id="A0A4R7SXZ1"/>
<dbReference type="RefSeq" id="WP_133982540.1">
    <property type="nucleotide sequence ID" value="NZ_SOCE01000002.1"/>
</dbReference>